<gene>
    <name evidence="1" type="ORF">M9H77_16120</name>
</gene>
<comment type="caution">
    <text evidence="1">The sequence shown here is derived from an EMBL/GenBank/DDBJ whole genome shotgun (WGS) entry which is preliminary data.</text>
</comment>
<accession>A0ACC0AZ06</accession>
<sequence length="351" mass="39123">MEELDNVVSTWGFALIGYVAGGFPGIEAVKRLTNTWNVPHKFYVHKCGWLVFRFEIFEDRDQVLQGGPYLIYGRPLILKEMPPLFEFGPCTLSVIPIWITLPGLPLDMWNAKLLGKICSEVGDPICTDAMTSRKERISYARVLVNVDLAKDLTTEVKLNLPNGKKRMQLITYENLPKFCSVCKLVGHNFERCFHNPKNKKELGQKTPMRNSNDGKQAGKDATARAVGETNQMQEGRGTTSTARQRDGQSLVGPKKAEENHRGKQTKAQLPEPTLVSALKGADSGSSKRAESGGDKADQTHRETRREHPDSEGLEDALANITGGPTRSTHRRSRSLDAGRRLRQNSHEAPDF</sequence>
<reference evidence="2" key="1">
    <citation type="journal article" date="2023" name="Nat. Plants">
        <title>Single-cell RNA sequencing provides a high-resolution roadmap for understanding the multicellular compartmentation of specialized metabolism.</title>
        <authorList>
            <person name="Sun S."/>
            <person name="Shen X."/>
            <person name="Li Y."/>
            <person name="Li Y."/>
            <person name="Wang S."/>
            <person name="Li R."/>
            <person name="Zhang H."/>
            <person name="Shen G."/>
            <person name="Guo B."/>
            <person name="Wei J."/>
            <person name="Xu J."/>
            <person name="St-Pierre B."/>
            <person name="Chen S."/>
            <person name="Sun C."/>
        </authorList>
    </citation>
    <scope>NUCLEOTIDE SEQUENCE [LARGE SCALE GENOMIC DNA]</scope>
</reference>
<keyword evidence="2" id="KW-1185">Reference proteome</keyword>
<dbReference type="Proteomes" id="UP001060085">
    <property type="component" value="Linkage Group LG04"/>
</dbReference>
<dbReference type="EMBL" id="CM044704">
    <property type="protein sequence ID" value="KAI5666267.1"/>
    <property type="molecule type" value="Genomic_DNA"/>
</dbReference>
<evidence type="ECO:0000313" key="1">
    <source>
        <dbReference type="EMBL" id="KAI5666267.1"/>
    </source>
</evidence>
<evidence type="ECO:0000313" key="2">
    <source>
        <dbReference type="Proteomes" id="UP001060085"/>
    </source>
</evidence>
<organism evidence="1 2">
    <name type="scientific">Catharanthus roseus</name>
    <name type="common">Madagascar periwinkle</name>
    <name type="synonym">Vinca rosea</name>
    <dbReference type="NCBI Taxonomy" id="4058"/>
    <lineage>
        <taxon>Eukaryota</taxon>
        <taxon>Viridiplantae</taxon>
        <taxon>Streptophyta</taxon>
        <taxon>Embryophyta</taxon>
        <taxon>Tracheophyta</taxon>
        <taxon>Spermatophyta</taxon>
        <taxon>Magnoliopsida</taxon>
        <taxon>eudicotyledons</taxon>
        <taxon>Gunneridae</taxon>
        <taxon>Pentapetalae</taxon>
        <taxon>asterids</taxon>
        <taxon>lamiids</taxon>
        <taxon>Gentianales</taxon>
        <taxon>Apocynaceae</taxon>
        <taxon>Rauvolfioideae</taxon>
        <taxon>Vinceae</taxon>
        <taxon>Catharanthinae</taxon>
        <taxon>Catharanthus</taxon>
    </lineage>
</organism>
<protein>
    <submittedName>
        <fullName evidence="1">Uncharacterized protein</fullName>
    </submittedName>
</protein>
<proteinExistence type="predicted"/>
<name>A0ACC0AZ06_CATRO</name>